<dbReference type="InParanoid" id="A0A3P8VAA3"/>
<dbReference type="GeneTree" id="ENSGT00730000110871"/>
<feature type="region of interest" description="Disordered" evidence="6">
    <location>
        <begin position="895"/>
        <end position="1023"/>
    </location>
</feature>
<feature type="coiled-coil region" evidence="5">
    <location>
        <begin position="682"/>
        <end position="741"/>
    </location>
</feature>
<dbReference type="PANTHER" id="PTHR44981">
    <property type="entry name" value="PERICENTRIN-LIKE PROTEIN, ISOFORM F"/>
    <property type="match status" value="1"/>
</dbReference>
<feature type="compositionally biased region" description="Basic and acidic residues" evidence="6">
    <location>
        <begin position="21"/>
        <end position="31"/>
    </location>
</feature>
<dbReference type="InterPro" id="IPR028745">
    <property type="entry name" value="AKAP9/Pericentrin"/>
</dbReference>
<organism evidence="7 8">
    <name type="scientific">Cynoglossus semilaevis</name>
    <name type="common">Tongue sole</name>
    <dbReference type="NCBI Taxonomy" id="244447"/>
    <lineage>
        <taxon>Eukaryota</taxon>
        <taxon>Metazoa</taxon>
        <taxon>Chordata</taxon>
        <taxon>Craniata</taxon>
        <taxon>Vertebrata</taxon>
        <taxon>Euteleostomi</taxon>
        <taxon>Actinopterygii</taxon>
        <taxon>Neopterygii</taxon>
        <taxon>Teleostei</taxon>
        <taxon>Neoteleostei</taxon>
        <taxon>Acanthomorphata</taxon>
        <taxon>Carangaria</taxon>
        <taxon>Pleuronectiformes</taxon>
        <taxon>Pleuronectoidei</taxon>
        <taxon>Cynoglossidae</taxon>
        <taxon>Cynoglossinae</taxon>
        <taxon>Cynoglossus</taxon>
    </lineage>
</organism>
<feature type="compositionally biased region" description="Polar residues" evidence="6">
    <location>
        <begin position="895"/>
        <end position="911"/>
    </location>
</feature>
<evidence type="ECO:0000313" key="8">
    <source>
        <dbReference type="Proteomes" id="UP000265120"/>
    </source>
</evidence>
<dbReference type="Proteomes" id="UP000265120">
    <property type="component" value="Chromosome 18"/>
</dbReference>
<evidence type="ECO:0000313" key="7">
    <source>
        <dbReference type="Ensembl" id="ENSCSEP00000011094.1"/>
    </source>
</evidence>
<feature type="region of interest" description="Disordered" evidence="6">
    <location>
        <begin position="849"/>
        <end position="869"/>
    </location>
</feature>
<evidence type="ECO:0000256" key="6">
    <source>
        <dbReference type="SAM" id="MobiDB-lite"/>
    </source>
</evidence>
<sequence length="1092" mass="126321">FRCSKFNTACVTFPLQLAEYRQRKAHADSQKKQKKKKKKKTGDDLEGDSQERGEADPDQSVDTEEVSSGGQDGMKEGARDPPTTEFTFAKTLRSGESVKHDQTYTIELQDFEAALKQRDGIITQLTANLQQAREEKDEIMKEFLKLTEQSQKLQIQFQQLQAGETLRNTSHSSTAADLLQARQQLIQYQQQLEEQECSVSQLKEDSESSEKCLRDIQRQMAAGESELEKCQSELTNTKSELDSCRAELDGLKEELVKEKAEFESCQSELSTSKQKERMSSNEIMQLMGTVEELQRRCHQGSVTESDTVQQMQEENARKLELLRAELDEVYGQQIVQMKQEINLQHSEKVEKMTQQHSTELELLKVQLSQSSSDSSAQMESLNAKIKVLQETLEQTQATHDQSKLELNHIAREKLDLQVKIEDLLKDLHSAHEKVELVSHHLKSQESQQEEVQSLQEMIDSLKSQLAAAQEAAQETEVKHESEVTNYKIKLEMLEREKDAVLDRMAESQEAELERLRTQLLFSHEEELTYLREDLQRENFMNTENLLNEAAIKHQKVLDELRLNYEEELTLSRLEKENFAKERDELRHQILGLKEDLNLALQTSKADELVEQLQELQVELEELRKEGEERQRLENEIQTLLNRTDVLEKEAKDKEESWELEKKTLTESHDTLKEDFTAKCKEINFLTLEKNQIQHEVDALKEKIQNQKTTFSFAEKNFEVNYQELKEEYMCLVKAKTHLEEKTLRETLEFETKITRLESEIGKLESRRDVRMEETHTVYVEKDTTELMEKLKVTICEKETITDRLSEVNEKLLSTQNKVEQLEEELTKVRRENTEVMTKNKRLEKVLEENQEQMRKQKEEQASDDSQTQSLREEIKALQSLLRAAEAERDEIRQTLDLQQLSQPPSAATVQCSGEGPVEGRSLSQRPTTASQHNKRKKRQKTRQEHKPSISLPGSRGDTQREEEEEAAAAASIEEKRRATSAAAQKKQNPQMKSQVVSRSQQRARTQGSSKGHRVDGENTSKQVGAHSHAFTAVSMDVILVIIDMHSKENSKMVSFKYKYWTVISELFLLQLGHSNYNSIIIYDCDILCFSNW</sequence>
<reference evidence="7" key="2">
    <citation type="submission" date="2025-08" db="UniProtKB">
        <authorList>
            <consortium name="Ensembl"/>
        </authorList>
    </citation>
    <scope>IDENTIFICATION</scope>
</reference>
<evidence type="ECO:0000256" key="5">
    <source>
        <dbReference type="SAM" id="Coils"/>
    </source>
</evidence>
<feature type="region of interest" description="Disordered" evidence="6">
    <location>
        <begin position="21"/>
        <end position="83"/>
    </location>
</feature>
<feature type="compositionally biased region" description="Polar residues" evidence="6">
    <location>
        <begin position="921"/>
        <end position="931"/>
    </location>
</feature>
<dbReference type="OMA" id="DCKGELA"/>
<feature type="coiled-coil region" evidence="5">
    <location>
        <begin position="575"/>
        <end position="656"/>
    </location>
</feature>
<dbReference type="AlphaFoldDB" id="A0A3P8VAA3"/>
<feature type="coiled-coil region" evidence="5">
    <location>
        <begin position="444"/>
        <end position="525"/>
    </location>
</feature>
<feature type="compositionally biased region" description="Polar residues" evidence="6">
    <location>
        <begin position="981"/>
        <end position="1009"/>
    </location>
</feature>
<keyword evidence="8" id="KW-1185">Reference proteome</keyword>
<evidence type="ECO:0000256" key="3">
    <source>
        <dbReference type="ARBA" id="ARBA00023054"/>
    </source>
</evidence>
<evidence type="ECO:0000256" key="1">
    <source>
        <dbReference type="ARBA" id="ARBA00004300"/>
    </source>
</evidence>
<reference evidence="7" key="3">
    <citation type="submission" date="2025-09" db="UniProtKB">
        <authorList>
            <consortium name="Ensembl"/>
        </authorList>
    </citation>
    <scope>IDENTIFICATION</scope>
</reference>
<dbReference type="Ensembl" id="ENSCSET00000011227.1">
    <property type="protein sequence ID" value="ENSCSEP00000011094.1"/>
    <property type="gene ID" value="ENSCSEG00000007119.1"/>
</dbReference>
<dbReference type="GO" id="GO:0007165">
    <property type="term" value="P:signal transduction"/>
    <property type="evidence" value="ECO:0007669"/>
    <property type="project" value="InterPro"/>
</dbReference>
<dbReference type="GO" id="GO:0005813">
    <property type="term" value="C:centrosome"/>
    <property type="evidence" value="ECO:0007669"/>
    <property type="project" value="UniProtKB-SubCell"/>
</dbReference>
<dbReference type="GO" id="GO:0060090">
    <property type="term" value="F:molecular adaptor activity"/>
    <property type="evidence" value="ECO:0007669"/>
    <property type="project" value="InterPro"/>
</dbReference>
<feature type="compositionally biased region" description="Acidic residues" evidence="6">
    <location>
        <begin position="56"/>
        <end position="65"/>
    </location>
</feature>
<feature type="coiled-coil region" evidence="5">
    <location>
        <begin position="378"/>
        <end position="405"/>
    </location>
</feature>
<dbReference type="STRING" id="244447.ENSCSEP00000011094"/>
<keyword evidence="2" id="KW-0963">Cytoplasm</keyword>
<comment type="subcellular location">
    <subcellularLocation>
        <location evidence="1">Cytoplasm</location>
        <location evidence="1">Cytoskeleton</location>
        <location evidence="1">Microtubule organizing center</location>
        <location evidence="1">Centrosome</location>
    </subcellularLocation>
</comment>
<dbReference type="PANTHER" id="PTHR44981:SF1">
    <property type="entry name" value="A-KINASE ANCHOR PROTEIN 9"/>
    <property type="match status" value="1"/>
</dbReference>
<name>A0A3P8VAA3_CYNSE</name>
<evidence type="ECO:0000256" key="2">
    <source>
        <dbReference type="ARBA" id="ARBA00022490"/>
    </source>
</evidence>
<feature type="coiled-coil region" evidence="5">
    <location>
        <begin position="175"/>
        <end position="268"/>
    </location>
</feature>
<keyword evidence="4" id="KW-0206">Cytoskeleton</keyword>
<keyword evidence="3 5" id="KW-0175">Coiled coil</keyword>
<reference evidence="7 8" key="1">
    <citation type="journal article" date="2014" name="Nat. Genet.">
        <title>Whole-genome sequence of a flatfish provides insights into ZW sex chromosome evolution and adaptation to a benthic lifestyle.</title>
        <authorList>
            <person name="Chen S."/>
            <person name="Zhang G."/>
            <person name="Shao C."/>
            <person name="Huang Q."/>
            <person name="Liu G."/>
            <person name="Zhang P."/>
            <person name="Song W."/>
            <person name="An N."/>
            <person name="Chalopin D."/>
            <person name="Volff J.N."/>
            <person name="Hong Y."/>
            <person name="Li Q."/>
            <person name="Sha Z."/>
            <person name="Zhou H."/>
            <person name="Xie M."/>
            <person name="Yu Q."/>
            <person name="Liu Y."/>
            <person name="Xiang H."/>
            <person name="Wang N."/>
            <person name="Wu K."/>
            <person name="Yang C."/>
            <person name="Zhou Q."/>
            <person name="Liao X."/>
            <person name="Yang L."/>
            <person name="Hu Q."/>
            <person name="Zhang J."/>
            <person name="Meng L."/>
            <person name="Jin L."/>
            <person name="Tian Y."/>
            <person name="Lian J."/>
            <person name="Yang J."/>
            <person name="Miao G."/>
            <person name="Liu S."/>
            <person name="Liang Z."/>
            <person name="Yan F."/>
            <person name="Li Y."/>
            <person name="Sun B."/>
            <person name="Zhang H."/>
            <person name="Zhang J."/>
            <person name="Zhu Y."/>
            <person name="Du M."/>
            <person name="Zhao Y."/>
            <person name="Schartl M."/>
            <person name="Tang Q."/>
            <person name="Wang J."/>
        </authorList>
    </citation>
    <scope>NUCLEOTIDE SEQUENCE</scope>
</reference>
<feature type="coiled-coil region" evidence="5">
    <location>
        <begin position="122"/>
        <end position="149"/>
    </location>
</feature>
<protein>
    <recommendedName>
        <fullName evidence="9">A-kinase anchoring protein 9</fullName>
    </recommendedName>
</protein>
<proteinExistence type="predicted"/>
<evidence type="ECO:0008006" key="9">
    <source>
        <dbReference type="Google" id="ProtNLM"/>
    </source>
</evidence>
<evidence type="ECO:0000256" key="4">
    <source>
        <dbReference type="ARBA" id="ARBA00023212"/>
    </source>
</evidence>
<feature type="compositionally biased region" description="Basic and acidic residues" evidence="6">
    <location>
        <begin position="849"/>
        <end position="860"/>
    </location>
</feature>
<accession>A0A3P8VAA3</accession>